<evidence type="ECO:0000256" key="1">
    <source>
        <dbReference type="ARBA" id="ARBA00010641"/>
    </source>
</evidence>
<feature type="domain" description="RNA polymerase sigma factor 70 region 4 type 2" evidence="7">
    <location>
        <begin position="107"/>
        <end position="158"/>
    </location>
</feature>
<dbReference type="RefSeq" id="WP_344234563.1">
    <property type="nucleotide sequence ID" value="NZ_BAAAPH010000010.1"/>
</dbReference>
<dbReference type="InterPro" id="IPR007627">
    <property type="entry name" value="RNA_pol_sigma70_r2"/>
</dbReference>
<sequence length="334" mass="36345">MDEFERVRGRLFGIAYRMTGAASEAEEVLQDAWVRWAEVDRGAVRDPGAYLARVVTNLSIKRLTSARARREVYVGEWLPEPVLTGRVEFDALGPLEIVAERESVSFALLVLLERLTPAERAAYVLREAFEYGHREVAELIGTSEANARQLVSRARKRLTAEHLEGVAGQSSEQAGQAVVRGLGEGRRPAERAGGAGRRVVDRVRWRKLVEGFLAAARLGEVERLEELLAADVVSRADGGGKVIAARNPVFGRERVARYLIGVLERFGAGIEPYFAEANGEPVLVAAGADGVVAICFISIEDEQITGLRLAMNPDKLTFAAAQLSQIGGLPDLSS</sequence>
<keyword evidence="5" id="KW-0804">Transcription</keyword>
<dbReference type="PANTHER" id="PTHR30173">
    <property type="entry name" value="SIGMA 19 FACTOR"/>
    <property type="match status" value="1"/>
</dbReference>
<evidence type="ECO:0000256" key="3">
    <source>
        <dbReference type="ARBA" id="ARBA00023015"/>
    </source>
</evidence>
<keyword evidence="9" id="KW-1185">Reference proteome</keyword>
<dbReference type="InterPro" id="IPR014284">
    <property type="entry name" value="RNA_pol_sigma-70_dom"/>
</dbReference>
<gene>
    <name evidence="8" type="ORF">GCM10009804_34430</name>
</gene>
<accession>A0ABN2DGB0</accession>
<dbReference type="SUPFAM" id="SSF88659">
    <property type="entry name" value="Sigma3 and sigma4 domains of RNA polymerase sigma factors"/>
    <property type="match status" value="1"/>
</dbReference>
<dbReference type="NCBIfam" id="TIGR02937">
    <property type="entry name" value="sigma70-ECF"/>
    <property type="match status" value="1"/>
</dbReference>
<dbReference type="SUPFAM" id="SSF88946">
    <property type="entry name" value="Sigma2 domain of RNA polymerase sigma factors"/>
    <property type="match status" value="1"/>
</dbReference>
<dbReference type="Pfam" id="PF08281">
    <property type="entry name" value="Sigma70_r4_2"/>
    <property type="match status" value="1"/>
</dbReference>
<protein>
    <submittedName>
        <fullName evidence="8">RNA polymerase sigma-70 factor</fullName>
    </submittedName>
</protein>
<dbReference type="SUPFAM" id="SSF54427">
    <property type="entry name" value="NTF2-like"/>
    <property type="match status" value="1"/>
</dbReference>
<dbReference type="Gene3D" id="1.10.10.10">
    <property type="entry name" value="Winged helix-like DNA-binding domain superfamily/Winged helix DNA-binding domain"/>
    <property type="match status" value="1"/>
</dbReference>
<comment type="caution">
    <text evidence="8">The sequence shown here is derived from an EMBL/GenBank/DDBJ whole genome shotgun (WGS) entry which is preliminary data.</text>
</comment>
<dbReference type="EMBL" id="BAAAPH010000010">
    <property type="protein sequence ID" value="GAA1574720.1"/>
    <property type="molecule type" value="Genomic_DNA"/>
</dbReference>
<dbReference type="InterPro" id="IPR013249">
    <property type="entry name" value="RNA_pol_sigma70_r4_t2"/>
</dbReference>
<keyword evidence="4" id="KW-0731">Sigma factor</keyword>
<dbReference type="InterPro" id="IPR036388">
    <property type="entry name" value="WH-like_DNA-bd_sf"/>
</dbReference>
<dbReference type="Gene3D" id="3.10.450.50">
    <property type="match status" value="1"/>
</dbReference>
<comment type="similarity">
    <text evidence="1">Belongs to the sigma-70 factor family. ECF subfamily.</text>
</comment>
<evidence type="ECO:0000313" key="8">
    <source>
        <dbReference type="EMBL" id="GAA1574720.1"/>
    </source>
</evidence>
<name>A0ABN2DGB0_9ACTN</name>
<organism evidence="8 9">
    <name type="scientific">Kribbella hippodromi</name>
    <dbReference type="NCBI Taxonomy" id="434347"/>
    <lineage>
        <taxon>Bacteria</taxon>
        <taxon>Bacillati</taxon>
        <taxon>Actinomycetota</taxon>
        <taxon>Actinomycetes</taxon>
        <taxon>Propionibacteriales</taxon>
        <taxon>Kribbellaceae</taxon>
        <taxon>Kribbella</taxon>
    </lineage>
</organism>
<dbReference type="InterPro" id="IPR032710">
    <property type="entry name" value="NTF2-like_dom_sf"/>
</dbReference>
<evidence type="ECO:0000259" key="7">
    <source>
        <dbReference type="Pfam" id="PF08281"/>
    </source>
</evidence>
<keyword evidence="3" id="KW-0805">Transcription regulation</keyword>
<evidence type="ECO:0000256" key="2">
    <source>
        <dbReference type="ARBA" id="ARBA00011344"/>
    </source>
</evidence>
<dbReference type="PANTHER" id="PTHR30173:SF36">
    <property type="entry name" value="ECF RNA POLYMERASE SIGMA FACTOR SIGJ"/>
    <property type="match status" value="1"/>
</dbReference>
<evidence type="ECO:0000313" key="9">
    <source>
        <dbReference type="Proteomes" id="UP001501705"/>
    </source>
</evidence>
<evidence type="ECO:0000256" key="4">
    <source>
        <dbReference type="ARBA" id="ARBA00023082"/>
    </source>
</evidence>
<dbReference type="InterPro" id="IPR013325">
    <property type="entry name" value="RNA_pol_sigma_r2"/>
</dbReference>
<dbReference type="Pfam" id="PF04542">
    <property type="entry name" value="Sigma70_r2"/>
    <property type="match status" value="1"/>
</dbReference>
<dbReference type="InterPro" id="IPR013324">
    <property type="entry name" value="RNA_pol_sigma_r3/r4-like"/>
</dbReference>
<dbReference type="Proteomes" id="UP001501705">
    <property type="component" value="Unassembled WGS sequence"/>
</dbReference>
<dbReference type="InterPro" id="IPR052704">
    <property type="entry name" value="ECF_Sigma-70_Domain"/>
</dbReference>
<feature type="domain" description="RNA polymerase sigma-70 region 2" evidence="6">
    <location>
        <begin position="4"/>
        <end position="67"/>
    </location>
</feature>
<comment type="subunit">
    <text evidence="2">Interacts transiently with the RNA polymerase catalytic core formed by RpoA, RpoB, RpoC and RpoZ (2 alpha, 1 beta, 1 beta' and 1 omega subunit) to form the RNA polymerase holoenzyme that can initiate transcription.</text>
</comment>
<proteinExistence type="inferred from homology"/>
<reference evidence="8 9" key="1">
    <citation type="journal article" date="2019" name="Int. J. Syst. Evol. Microbiol.">
        <title>The Global Catalogue of Microorganisms (GCM) 10K type strain sequencing project: providing services to taxonomists for standard genome sequencing and annotation.</title>
        <authorList>
            <consortium name="The Broad Institute Genomics Platform"/>
            <consortium name="The Broad Institute Genome Sequencing Center for Infectious Disease"/>
            <person name="Wu L."/>
            <person name="Ma J."/>
        </authorList>
    </citation>
    <scope>NUCLEOTIDE SEQUENCE [LARGE SCALE GENOMIC DNA]</scope>
    <source>
        <strain evidence="8 9">JCM 15572</strain>
    </source>
</reference>
<evidence type="ECO:0000256" key="5">
    <source>
        <dbReference type="ARBA" id="ARBA00023163"/>
    </source>
</evidence>
<dbReference type="Gene3D" id="1.10.1740.10">
    <property type="match status" value="1"/>
</dbReference>
<evidence type="ECO:0000259" key="6">
    <source>
        <dbReference type="Pfam" id="PF04542"/>
    </source>
</evidence>